<dbReference type="SUPFAM" id="SSF53098">
    <property type="entry name" value="Ribonuclease H-like"/>
    <property type="match status" value="1"/>
</dbReference>
<evidence type="ECO:0000313" key="3">
    <source>
        <dbReference type="Proteomes" id="UP000004688"/>
    </source>
</evidence>
<dbReference type="GO" id="GO:0003676">
    <property type="term" value="F:nucleic acid binding"/>
    <property type="evidence" value="ECO:0007669"/>
    <property type="project" value="InterPro"/>
</dbReference>
<dbReference type="eggNOG" id="COG2801">
    <property type="taxonomic scope" value="Bacteria"/>
</dbReference>
<dbReference type="Proteomes" id="UP000004688">
    <property type="component" value="Chromosome"/>
</dbReference>
<protein>
    <recommendedName>
        <fullName evidence="1">Integrase catalytic domain-containing protein</fullName>
    </recommendedName>
</protein>
<keyword evidence="3" id="KW-1185">Reference proteome</keyword>
<dbReference type="STRING" id="391616.OA238_c12210"/>
<organism evidence="2 3">
    <name type="scientific">Octadecabacter arcticus 238</name>
    <dbReference type="NCBI Taxonomy" id="391616"/>
    <lineage>
        <taxon>Bacteria</taxon>
        <taxon>Pseudomonadati</taxon>
        <taxon>Pseudomonadota</taxon>
        <taxon>Alphaproteobacteria</taxon>
        <taxon>Rhodobacterales</taxon>
        <taxon>Roseobacteraceae</taxon>
        <taxon>Octadecabacter</taxon>
    </lineage>
</organism>
<feature type="domain" description="Integrase catalytic" evidence="1">
    <location>
        <begin position="1"/>
        <end position="133"/>
    </location>
</feature>
<dbReference type="AlphaFoldDB" id="M9RGS9"/>
<dbReference type="KEGG" id="oar:OA238_c12210"/>
<dbReference type="EMBL" id="CP003742">
    <property type="protein sequence ID" value="AGI71392.1"/>
    <property type="molecule type" value="Genomic_DNA"/>
</dbReference>
<name>M9RGS9_9RHOB</name>
<gene>
    <name evidence="2" type="ORF">OA238_c12210</name>
</gene>
<accession>M9RGS9</accession>
<evidence type="ECO:0000313" key="2">
    <source>
        <dbReference type="EMBL" id="AGI71392.1"/>
    </source>
</evidence>
<dbReference type="InterPro" id="IPR012337">
    <property type="entry name" value="RNaseH-like_sf"/>
</dbReference>
<evidence type="ECO:0000259" key="1">
    <source>
        <dbReference type="PROSITE" id="PS50994"/>
    </source>
</evidence>
<dbReference type="GO" id="GO:0015074">
    <property type="term" value="P:DNA integration"/>
    <property type="evidence" value="ECO:0007669"/>
    <property type="project" value="InterPro"/>
</dbReference>
<dbReference type="HOGENOM" id="CLU_027402_10_2_5"/>
<proteinExistence type="predicted"/>
<dbReference type="Gene3D" id="3.30.420.10">
    <property type="entry name" value="Ribonuclease H-like superfamily/Ribonuclease H"/>
    <property type="match status" value="1"/>
</dbReference>
<sequence length="160" mass="18737">MIISGTFFSDKSPLLNHLLAPSNTLLSCSMGDHIVHKPRLLSDNRSSYVSGDLAEWLQDKRMKHSRGAPYHLQTPGKIERWHQTLKNRILLENYFLPGDLEAQIEAFVDHYNHRRFHESLNNFTPSDGYFGRDKAILQQRERIKRKTPEARRLHHRQRAA</sequence>
<dbReference type="InterPro" id="IPR036397">
    <property type="entry name" value="RNaseH_sf"/>
</dbReference>
<dbReference type="Pfam" id="PF13683">
    <property type="entry name" value="rve_3"/>
    <property type="match status" value="1"/>
</dbReference>
<dbReference type="InterPro" id="IPR001584">
    <property type="entry name" value="Integrase_cat-core"/>
</dbReference>
<reference evidence="2 3" key="1">
    <citation type="journal article" date="2013" name="PLoS ONE">
        <title>Poles Apart: Arctic and Antarctic Octadecabacter strains Share High Genome Plasticity and a New Type of Xanthorhodopsin.</title>
        <authorList>
            <person name="Vollmers J."/>
            <person name="Voget S."/>
            <person name="Dietrich S."/>
            <person name="Gollnow K."/>
            <person name="Smits M."/>
            <person name="Meyer K."/>
            <person name="Brinkhoff T."/>
            <person name="Simon M."/>
            <person name="Daniel R."/>
        </authorList>
    </citation>
    <scope>NUCLEOTIDE SEQUENCE [LARGE SCALE GENOMIC DNA]</scope>
    <source>
        <strain evidence="2 3">238</strain>
    </source>
</reference>
<dbReference type="PROSITE" id="PS50994">
    <property type="entry name" value="INTEGRASE"/>
    <property type="match status" value="1"/>
</dbReference>